<dbReference type="Proteomes" id="UP001500928">
    <property type="component" value="Unassembled WGS sequence"/>
</dbReference>
<feature type="compositionally biased region" description="Low complexity" evidence="1">
    <location>
        <begin position="165"/>
        <end position="254"/>
    </location>
</feature>
<comment type="caution">
    <text evidence="2">The sequence shown here is derived from an EMBL/GenBank/DDBJ whole genome shotgun (WGS) entry which is preliminary data.</text>
</comment>
<keyword evidence="3" id="KW-1185">Reference proteome</keyword>
<feature type="compositionally biased region" description="Low complexity" evidence="1">
    <location>
        <begin position="136"/>
        <end position="153"/>
    </location>
</feature>
<gene>
    <name evidence="2" type="ORF">GCM10023200_29070</name>
</gene>
<proteinExistence type="predicted"/>
<feature type="region of interest" description="Disordered" evidence="1">
    <location>
        <begin position="124"/>
        <end position="254"/>
    </location>
</feature>
<evidence type="ECO:0000313" key="3">
    <source>
        <dbReference type="Proteomes" id="UP001500928"/>
    </source>
</evidence>
<reference evidence="3" key="1">
    <citation type="journal article" date="2019" name="Int. J. Syst. Evol. Microbiol.">
        <title>The Global Catalogue of Microorganisms (GCM) 10K type strain sequencing project: providing services to taxonomists for standard genome sequencing and annotation.</title>
        <authorList>
            <consortium name="The Broad Institute Genomics Platform"/>
            <consortium name="The Broad Institute Genome Sequencing Center for Infectious Disease"/>
            <person name="Wu L."/>
            <person name="Ma J."/>
        </authorList>
    </citation>
    <scope>NUCLEOTIDE SEQUENCE [LARGE SCALE GENOMIC DNA]</scope>
    <source>
        <strain evidence="3">JCM 17979</strain>
    </source>
</reference>
<sequence length="254" mass="24618">MAEGVVEPLFEPTRSSSLPRSVPWSLALSETPCDPLPTVRDERRGRRSRFAASLGVGLVGAASLTTAVYQTITQSSTTVGLPGEVAEVDTPLPWAAAGAPAGLTASPTTITPTVADLDLRADQQPLPAAPAPPAAAGPAGTPSGPPVSAAGPVFTPSARDDRPAPSSGTATGRPSGTSGTTEPSTGSGTSGTPTSGTPTPSTPTSQAPSSEAPSSEPPSSETPSSESPSSGTPSSGTPSSGSGAAEPSTPADGG</sequence>
<name>A0ABP9BAI8_9PSEU</name>
<evidence type="ECO:0000256" key="1">
    <source>
        <dbReference type="SAM" id="MobiDB-lite"/>
    </source>
</evidence>
<organism evidence="2 3">
    <name type="scientific">Actinomycetospora chlora</name>
    <dbReference type="NCBI Taxonomy" id="663608"/>
    <lineage>
        <taxon>Bacteria</taxon>
        <taxon>Bacillati</taxon>
        <taxon>Actinomycetota</taxon>
        <taxon>Actinomycetes</taxon>
        <taxon>Pseudonocardiales</taxon>
        <taxon>Pseudonocardiaceae</taxon>
        <taxon>Actinomycetospora</taxon>
    </lineage>
</organism>
<feature type="region of interest" description="Disordered" evidence="1">
    <location>
        <begin position="1"/>
        <end position="20"/>
    </location>
</feature>
<dbReference type="EMBL" id="BAABHO010000021">
    <property type="protein sequence ID" value="GAA4791980.1"/>
    <property type="molecule type" value="Genomic_DNA"/>
</dbReference>
<evidence type="ECO:0000313" key="2">
    <source>
        <dbReference type="EMBL" id="GAA4791980.1"/>
    </source>
</evidence>
<protein>
    <submittedName>
        <fullName evidence="2">Uncharacterized protein</fullName>
    </submittedName>
</protein>
<accession>A0ABP9BAI8</accession>